<reference evidence="1 2" key="1">
    <citation type="journal article" date="2019" name="Gigascience">
        <title>High-coverage genomes to elucidate the evolution of penguins.</title>
        <authorList>
            <person name="Pan H."/>
            <person name="Cole T.L."/>
            <person name="Bi X."/>
            <person name="Fang M."/>
            <person name="Zhou C."/>
            <person name="Yang Z."/>
            <person name="Ksepka D.T."/>
            <person name="Hart T."/>
            <person name="Bouzat J.L."/>
            <person name="Argilla L.S."/>
            <person name="Bertelsen M.F."/>
            <person name="Boersma P.D."/>
            <person name="Bost C.A."/>
            <person name="Cherel Y."/>
            <person name="Dann P."/>
            <person name="Fiddaman S.R."/>
            <person name="Howard P."/>
            <person name="Labuschagne K."/>
            <person name="Mattern T."/>
            <person name="Miller G."/>
            <person name="Parker P."/>
            <person name="Phillips R.A."/>
            <person name="Quillfeldt P."/>
            <person name="Ryan P.G."/>
            <person name="Taylor H."/>
            <person name="Thompson D.R."/>
            <person name="Young M.J."/>
            <person name="Ellegaard M.R."/>
            <person name="Gilbert M.T.P."/>
            <person name="Sinding M.S."/>
            <person name="Pacheco G."/>
            <person name="Shepherd L.D."/>
            <person name="Tennyson A.J.D."/>
            <person name="Grosser S."/>
            <person name="Kay E."/>
            <person name="Nupen L.J."/>
            <person name="Ellenberg U."/>
            <person name="Houston D.M."/>
            <person name="Reeve A.H."/>
            <person name="Johnson K."/>
            <person name="Masello J.F."/>
            <person name="Stracke T."/>
            <person name="McKinlay B."/>
            <person name="Borboroglu P.G."/>
            <person name="Zhang D.X."/>
            <person name="Zhang G."/>
        </authorList>
    </citation>
    <scope>NUCLEOTIDE SEQUENCE [LARGE SCALE GENOMIC DNA]</scope>
    <source>
        <strain evidence="1">Ant 5</strain>
    </source>
</reference>
<dbReference type="Proteomes" id="UP000725257">
    <property type="component" value="Unassembled WGS sequence"/>
</dbReference>
<feature type="non-terminal residue" evidence="1">
    <location>
        <position position="82"/>
    </location>
</feature>
<protein>
    <submittedName>
        <fullName evidence="1">MLV-related proviral Env polyprotein</fullName>
    </submittedName>
</protein>
<evidence type="ECO:0000313" key="1">
    <source>
        <dbReference type="EMBL" id="KAF1520442.1"/>
    </source>
</evidence>
<sequence>EVNPNSIWTLMNVSFRMINKTNPNLTTECWLCFNAKPPYYEAIGLGNRPRLANGSNPGSCRWENSTQGISLQHVQGQGRCVG</sequence>
<gene>
    <name evidence="1" type="primary">ENV1_MOUSE_1</name>
    <name evidence="1" type="ORF">FQV14_0005437</name>
</gene>
<dbReference type="InterPro" id="IPR018154">
    <property type="entry name" value="TLV/ENV_coat_polyprotein"/>
</dbReference>
<dbReference type="Pfam" id="PF00429">
    <property type="entry name" value="TLV_coat"/>
    <property type="match status" value="1"/>
</dbReference>
<comment type="caution">
    <text evidence="1">The sequence shown here is derived from an EMBL/GenBank/DDBJ whole genome shotgun (WGS) entry which is preliminary data.</text>
</comment>
<accession>A0A8J4N8C5</accession>
<dbReference type="EMBL" id="VULE01002168">
    <property type="protein sequence ID" value="KAF1520442.1"/>
    <property type="molecule type" value="Genomic_DNA"/>
</dbReference>
<feature type="non-terminal residue" evidence="1">
    <location>
        <position position="1"/>
    </location>
</feature>
<organism evidence="1 2">
    <name type="scientific">Eudyptes sclateri</name>
    <name type="common">Erect-crested penguin</name>
    <dbReference type="NCBI Taxonomy" id="92688"/>
    <lineage>
        <taxon>Eukaryota</taxon>
        <taxon>Metazoa</taxon>
        <taxon>Chordata</taxon>
        <taxon>Craniata</taxon>
        <taxon>Vertebrata</taxon>
        <taxon>Euteleostomi</taxon>
        <taxon>Archelosauria</taxon>
        <taxon>Archosauria</taxon>
        <taxon>Dinosauria</taxon>
        <taxon>Saurischia</taxon>
        <taxon>Theropoda</taxon>
        <taxon>Coelurosauria</taxon>
        <taxon>Aves</taxon>
        <taxon>Neognathae</taxon>
        <taxon>Neoaves</taxon>
        <taxon>Aequornithes</taxon>
        <taxon>Sphenisciformes</taxon>
        <taxon>Spheniscidae</taxon>
        <taxon>Eudyptes</taxon>
    </lineage>
</organism>
<dbReference type="AlphaFoldDB" id="A0A8J4N8C5"/>
<proteinExistence type="predicted"/>
<keyword evidence="2" id="KW-1185">Reference proteome</keyword>
<name>A0A8J4N8C5_EUDSL</name>
<evidence type="ECO:0000313" key="2">
    <source>
        <dbReference type="Proteomes" id="UP000725257"/>
    </source>
</evidence>